<dbReference type="RefSeq" id="WP_097248344.1">
    <property type="nucleotide sequence ID" value="NZ_JAMTCV010000012.1"/>
</dbReference>
<protein>
    <submittedName>
        <fullName evidence="2">Transcriptional regulator, MarR family</fullName>
    </submittedName>
</protein>
<dbReference type="InterPro" id="IPR039422">
    <property type="entry name" value="MarR/SlyA-like"/>
</dbReference>
<dbReference type="Pfam" id="PF12802">
    <property type="entry name" value="MarR_2"/>
    <property type="match status" value="1"/>
</dbReference>
<accession>A0A285LX90</accession>
<dbReference type="InterPro" id="IPR000835">
    <property type="entry name" value="HTH_MarR-typ"/>
</dbReference>
<sequence length="145" mass="15541">MTIRSHRTVPGLVQALAEANTRTLRAVFAAEGLDGLRPAHVLVLVRLLGGGRRAVDLAADIGVSPQAVAQVAVTLERAGYVSRVSDPADARAKLLCLTDRGRHALRVTRAAGEQVEQRWRQALGADDLARLRHLLTAVLDLESGE</sequence>
<dbReference type="AlphaFoldDB" id="A0A285LX90"/>
<organism evidence="2 3">
    <name type="scientific">Nocardia amikacinitolerans</name>
    <dbReference type="NCBI Taxonomy" id="756689"/>
    <lineage>
        <taxon>Bacteria</taxon>
        <taxon>Bacillati</taxon>
        <taxon>Actinomycetota</taxon>
        <taxon>Actinomycetes</taxon>
        <taxon>Mycobacteriales</taxon>
        <taxon>Nocardiaceae</taxon>
        <taxon>Nocardia</taxon>
    </lineage>
</organism>
<keyword evidence="3" id="KW-1185">Reference proteome</keyword>
<evidence type="ECO:0000313" key="2">
    <source>
        <dbReference type="EMBL" id="SNY89540.1"/>
    </source>
</evidence>
<name>A0A285LX90_9NOCA</name>
<dbReference type="EMBL" id="OBEG01000009">
    <property type="protein sequence ID" value="SNY89540.1"/>
    <property type="molecule type" value="Genomic_DNA"/>
</dbReference>
<proteinExistence type="predicted"/>
<evidence type="ECO:0000259" key="1">
    <source>
        <dbReference type="PROSITE" id="PS50995"/>
    </source>
</evidence>
<dbReference type="SMART" id="SM00347">
    <property type="entry name" value="HTH_MARR"/>
    <property type="match status" value="1"/>
</dbReference>
<dbReference type="PROSITE" id="PS50995">
    <property type="entry name" value="HTH_MARR_2"/>
    <property type="match status" value="1"/>
</dbReference>
<feature type="domain" description="HTH marR-type" evidence="1">
    <location>
        <begin position="9"/>
        <end position="140"/>
    </location>
</feature>
<dbReference type="Proteomes" id="UP000219565">
    <property type="component" value="Unassembled WGS sequence"/>
</dbReference>
<dbReference type="GO" id="GO:0006950">
    <property type="term" value="P:response to stress"/>
    <property type="evidence" value="ECO:0007669"/>
    <property type="project" value="TreeGrafter"/>
</dbReference>
<dbReference type="InterPro" id="IPR036390">
    <property type="entry name" value="WH_DNA-bd_sf"/>
</dbReference>
<evidence type="ECO:0000313" key="3">
    <source>
        <dbReference type="Proteomes" id="UP000219565"/>
    </source>
</evidence>
<dbReference type="PANTHER" id="PTHR33164">
    <property type="entry name" value="TRANSCRIPTIONAL REGULATOR, MARR FAMILY"/>
    <property type="match status" value="1"/>
</dbReference>
<dbReference type="OrthoDB" id="69852at2"/>
<gene>
    <name evidence="2" type="ORF">SAMN04244553_6559</name>
</gene>
<dbReference type="Gene3D" id="1.10.10.10">
    <property type="entry name" value="Winged helix-like DNA-binding domain superfamily/Winged helix DNA-binding domain"/>
    <property type="match status" value="1"/>
</dbReference>
<dbReference type="GO" id="GO:0003700">
    <property type="term" value="F:DNA-binding transcription factor activity"/>
    <property type="evidence" value="ECO:0007669"/>
    <property type="project" value="InterPro"/>
</dbReference>
<dbReference type="PANTHER" id="PTHR33164:SF99">
    <property type="entry name" value="MARR FAMILY REGULATORY PROTEIN"/>
    <property type="match status" value="1"/>
</dbReference>
<reference evidence="2 3" key="1">
    <citation type="submission" date="2017-09" db="EMBL/GenBank/DDBJ databases">
        <authorList>
            <person name="Ehlers B."/>
            <person name="Leendertz F.H."/>
        </authorList>
    </citation>
    <scope>NUCLEOTIDE SEQUENCE [LARGE SCALE GENOMIC DNA]</scope>
    <source>
        <strain evidence="2 3">DSM 45537</strain>
    </source>
</reference>
<dbReference type="InterPro" id="IPR036388">
    <property type="entry name" value="WH-like_DNA-bd_sf"/>
</dbReference>
<dbReference type="SUPFAM" id="SSF46785">
    <property type="entry name" value="Winged helix' DNA-binding domain"/>
    <property type="match status" value="1"/>
</dbReference>